<feature type="non-terminal residue" evidence="2">
    <location>
        <position position="1"/>
    </location>
</feature>
<accession>A0A0P9DCZ3</accession>
<feature type="transmembrane region" description="Helical" evidence="1">
    <location>
        <begin position="102"/>
        <end position="122"/>
    </location>
</feature>
<evidence type="ECO:0000256" key="1">
    <source>
        <dbReference type="SAM" id="Phobius"/>
    </source>
</evidence>
<feature type="transmembrane region" description="Helical" evidence="1">
    <location>
        <begin position="12"/>
        <end position="32"/>
    </location>
</feature>
<keyword evidence="1" id="KW-0472">Membrane</keyword>
<organism evidence="2 3">
    <name type="scientific">Kouleothrix aurantiaca</name>
    <dbReference type="NCBI Taxonomy" id="186479"/>
    <lineage>
        <taxon>Bacteria</taxon>
        <taxon>Bacillati</taxon>
        <taxon>Chloroflexota</taxon>
        <taxon>Chloroflexia</taxon>
        <taxon>Chloroflexales</taxon>
        <taxon>Roseiflexineae</taxon>
        <taxon>Roseiflexaceae</taxon>
        <taxon>Kouleothrix</taxon>
    </lineage>
</organism>
<feature type="transmembrane region" description="Helical" evidence="1">
    <location>
        <begin position="182"/>
        <end position="205"/>
    </location>
</feature>
<dbReference type="Proteomes" id="UP000050509">
    <property type="component" value="Unassembled WGS sequence"/>
</dbReference>
<evidence type="ECO:0000313" key="3">
    <source>
        <dbReference type="Proteomes" id="UP000050509"/>
    </source>
</evidence>
<feature type="transmembrane region" description="Helical" evidence="1">
    <location>
        <begin position="48"/>
        <end position="69"/>
    </location>
</feature>
<feature type="transmembrane region" description="Helical" evidence="1">
    <location>
        <begin position="143"/>
        <end position="162"/>
    </location>
</feature>
<reference evidence="2 3" key="1">
    <citation type="submission" date="2015-09" db="EMBL/GenBank/DDBJ databases">
        <title>Draft genome sequence of Kouleothrix aurantiaca JCM 19913.</title>
        <authorList>
            <person name="Hemp J."/>
        </authorList>
    </citation>
    <scope>NUCLEOTIDE SEQUENCE [LARGE SCALE GENOMIC DNA]</scope>
    <source>
        <strain evidence="2 3">COM-B</strain>
    </source>
</reference>
<evidence type="ECO:0000313" key="2">
    <source>
        <dbReference type="EMBL" id="KPV47810.1"/>
    </source>
</evidence>
<name>A0A0P9DCZ3_9CHLR</name>
<protein>
    <submittedName>
        <fullName evidence="2">Uncharacterized protein</fullName>
    </submittedName>
</protein>
<gene>
    <name evidence="2" type="ORF">SE17_41440</name>
</gene>
<keyword evidence="1" id="KW-0812">Transmembrane</keyword>
<dbReference type="AlphaFoldDB" id="A0A0P9DCZ3"/>
<feature type="non-terminal residue" evidence="2">
    <location>
        <position position="225"/>
    </location>
</feature>
<keyword evidence="1" id="KW-1133">Transmembrane helix</keyword>
<comment type="caution">
    <text evidence="2">The sequence shown here is derived from an EMBL/GenBank/DDBJ whole genome shotgun (WGS) entry which is preliminary data.</text>
</comment>
<proteinExistence type="predicted"/>
<dbReference type="EMBL" id="LJCR01003215">
    <property type="protein sequence ID" value="KPV47810.1"/>
    <property type="molecule type" value="Genomic_DNA"/>
</dbReference>
<keyword evidence="3" id="KW-1185">Reference proteome</keyword>
<sequence length="225" mass="24000">VRYVHMPAIELRLVWLLLLALGLPLLLAWFCYRGHAEYTVAPSRRRTWGAIVLASFAGATALGATWAAAASVAEVWREPRQLNVAFMLADVLLGRGLSPASAYMLVYSALLLLCIGVGVLYYEGILPIIAPRGTTLVLQTLGLALLGLVLVCSFLGSALAFSRGGPIDRWWETSGPGYLTPALLAGLISFALTTACARALAIAILPSMRRSEKLPVVVVETLAPA</sequence>